<protein>
    <recommendedName>
        <fullName evidence="4">Stage 0 sporulation protein A homolog</fullName>
        <ecNumber evidence="3">2.7.13.3</ecNumber>
    </recommendedName>
</protein>
<keyword evidence="5" id="KW-1003">Cell membrane</keyword>
<dbReference type="SUPFAM" id="SSF47384">
    <property type="entry name" value="Homodimeric domain of signal transducing histidine kinase"/>
    <property type="match status" value="1"/>
</dbReference>
<keyword evidence="10 16" id="KW-1133">Transmembrane helix</keyword>
<proteinExistence type="predicted"/>
<dbReference type="Pfam" id="PF02518">
    <property type="entry name" value="HATPase_c"/>
    <property type="match status" value="2"/>
</dbReference>
<dbReference type="SMART" id="SM00448">
    <property type="entry name" value="REC"/>
    <property type="match status" value="1"/>
</dbReference>
<accession>A0ABT4D3E8</accession>
<dbReference type="SMART" id="SM00388">
    <property type="entry name" value="HisKA"/>
    <property type="match status" value="1"/>
</dbReference>
<evidence type="ECO:0000256" key="16">
    <source>
        <dbReference type="SAM" id="Phobius"/>
    </source>
</evidence>
<dbReference type="InterPro" id="IPR004358">
    <property type="entry name" value="Sig_transdc_His_kin-like_C"/>
</dbReference>
<keyword evidence="9" id="KW-0418">Kinase</keyword>
<dbReference type="PANTHER" id="PTHR43047">
    <property type="entry name" value="TWO-COMPONENT HISTIDINE PROTEIN KINASE"/>
    <property type="match status" value="1"/>
</dbReference>
<evidence type="ECO:0000256" key="14">
    <source>
        <dbReference type="PROSITE-ProRule" id="PRU00169"/>
    </source>
</evidence>
<dbReference type="CDD" id="cd00082">
    <property type="entry name" value="HisKA"/>
    <property type="match status" value="1"/>
</dbReference>
<dbReference type="InterPro" id="IPR005467">
    <property type="entry name" value="His_kinase_dom"/>
</dbReference>
<dbReference type="SUPFAM" id="SSF52172">
    <property type="entry name" value="CheY-like"/>
    <property type="match status" value="1"/>
</dbReference>
<comment type="caution">
    <text evidence="19">The sequence shown here is derived from an EMBL/GenBank/DDBJ whole genome shotgun (WGS) entry which is preliminary data.</text>
</comment>
<evidence type="ECO:0000256" key="9">
    <source>
        <dbReference type="ARBA" id="ARBA00022777"/>
    </source>
</evidence>
<keyword evidence="19" id="KW-0067">ATP-binding</keyword>
<dbReference type="InterPro" id="IPR036890">
    <property type="entry name" value="HATPase_C_sf"/>
</dbReference>
<keyword evidence="20" id="KW-1185">Reference proteome</keyword>
<evidence type="ECO:0000313" key="19">
    <source>
        <dbReference type="EMBL" id="MCY6485761.1"/>
    </source>
</evidence>
<dbReference type="Pfam" id="PF02743">
    <property type="entry name" value="dCache_1"/>
    <property type="match status" value="1"/>
</dbReference>
<dbReference type="PROSITE" id="PS50109">
    <property type="entry name" value="HIS_KIN"/>
    <property type="match status" value="2"/>
</dbReference>
<dbReference type="Gene3D" id="3.30.565.10">
    <property type="entry name" value="Histidine kinase-like ATPase, C-terminal domain"/>
    <property type="match status" value="2"/>
</dbReference>
<evidence type="ECO:0000256" key="3">
    <source>
        <dbReference type="ARBA" id="ARBA00012438"/>
    </source>
</evidence>
<gene>
    <name evidence="19" type="ORF">OW763_15660</name>
</gene>
<evidence type="ECO:0000256" key="8">
    <source>
        <dbReference type="ARBA" id="ARBA00022692"/>
    </source>
</evidence>
<evidence type="ECO:0000256" key="1">
    <source>
        <dbReference type="ARBA" id="ARBA00000085"/>
    </source>
</evidence>
<comment type="subcellular location">
    <subcellularLocation>
        <location evidence="2">Cell membrane</location>
        <topology evidence="2">Multi-pass membrane protein</topology>
    </subcellularLocation>
</comment>
<dbReference type="CDD" id="cd12912">
    <property type="entry name" value="PDC2_MCP_like"/>
    <property type="match status" value="1"/>
</dbReference>
<evidence type="ECO:0000256" key="2">
    <source>
        <dbReference type="ARBA" id="ARBA00004651"/>
    </source>
</evidence>
<feature type="transmembrane region" description="Helical" evidence="16">
    <location>
        <begin position="20"/>
        <end position="45"/>
    </location>
</feature>
<dbReference type="GO" id="GO:0005524">
    <property type="term" value="F:ATP binding"/>
    <property type="evidence" value="ECO:0007669"/>
    <property type="project" value="UniProtKB-KW"/>
</dbReference>
<evidence type="ECO:0000259" key="18">
    <source>
        <dbReference type="PROSITE" id="PS50110"/>
    </source>
</evidence>
<feature type="coiled-coil region" evidence="15">
    <location>
        <begin position="409"/>
        <end position="439"/>
    </location>
</feature>
<dbReference type="Gene3D" id="3.30.450.20">
    <property type="entry name" value="PAS domain"/>
    <property type="match status" value="1"/>
</dbReference>
<keyword evidence="12 16" id="KW-0472">Membrane</keyword>
<keyword evidence="15" id="KW-0175">Coiled coil</keyword>
<evidence type="ECO:0000256" key="12">
    <source>
        <dbReference type="ARBA" id="ARBA00023136"/>
    </source>
</evidence>
<dbReference type="InterPro" id="IPR003661">
    <property type="entry name" value="HisK_dim/P_dom"/>
</dbReference>
<evidence type="ECO:0000313" key="20">
    <source>
        <dbReference type="Proteomes" id="UP001078443"/>
    </source>
</evidence>
<dbReference type="SMART" id="SM00387">
    <property type="entry name" value="HATPase_c"/>
    <property type="match status" value="2"/>
</dbReference>
<feature type="domain" description="Histidine kinase" evidence="17">
    <location>
        <begin position="938"/>
        <end position="1045"/>
    </location>
</feature>
<dbReference type="InterPro" id="IPR001789">
    <property type="entry name" value="Sig_transdc_resp-reg_receiver"/>
</dbReference>
<feature type="domain" description="Histidine kinase" evidence="17">
    <location>
        <begin position="453"/>
        <end position="671"/>
    </location>
</feature>
<keyword evidence="7" id="KW-0808">Transferase</keyword>
<dbReference type="InterPro" id="IPR011006">
    <property type="entry name" value="CheY-like_superfamily"/>
</dbReference>
<evidence type="ECO:0000256" key="5">
    <source>
        <dbReference type="ARBA" id="ARBA00022475"/>
    </source>
</evidence>
<dbReference type="Pfam" id="PF00072">
    <property type="entry name" value="Response_reg"/>
    <property type="match status" value="1"/>
</dbReference>
<keyword evidence="8 16" id="KW-0812">Transmembrane</keyword>
<dbReference type="Proteomes" id="UP001078443">
    <property type="component" value="Unassembled WGS sequence"/>
</dbReference>
<dbReference type="CDD" id="cd16922">
    <property type="entry name" value="HATPase_EvgS-ArcB-TorS-like"/>
    <property type="match status" value="1"/>
</dbReference>
<dbReference type="EC" id="2.7.13.3" evidence="3"/>
<evidence type="ECO:0000256" key="7">
    <source>
        <dbReference type="ARBA" id="ARBA00022679"/>
    </source>
</evidence>
<dbReference type="PROSITE" id="PS50110">
    <property type="entry name" value="RESPONSE_REGULATORY"/>
    <property type="match status" value="1"/>
</dbReference>
<dbReference type="Pfam" id="PF00512">
    <property type="entry name" value="HisKA"/>
    <property type="match status" value="1"/>
</dbReference>
<dbReference type="Gene3D" id="3.40.50.2300">
    <property type="match status" value="1"/>
</dbReference>
<dbReference type="CDD" id="cd17574">
    <property type="entry name" value="REC_OmpR"/>
    <property type="match status" value="1"/>
</dbReference>
<dbReference type="SUPFAM" id="SSF55874">
    <property type="entry name" value="ATPase domain of HSP90 chaperone/DNA topoisomerase II/histidine kinase"/>
    <property type="match status" value="2"/>
</dbReference>
<sequence length="1050" mass="118543">MIYSKKKLFLVSPTISGIKFLNILSKTQLISMFFLLIILAVRSYYIKECNYRRKTMGNFCIKSKLAIASLAIIMSSLLALTIVTYWQFNKVIKTELIDTMSARTGQSASHINTWLAGQLGEVRETVNSPIIDRVLSLNPHLDLTRDDDSIKLIDEFNRARGKYVATAYPNQYAALHIINYLEPDEWVNPEKLGKLTARYYNVKDGTCKTDLWAKTSVDEAGERYSKTAGVYDAVFKPAYSEAYGRNMVLILAWRKDNRGRVLAGAAASITIETIQKIAQQTRYGKNGYEILLAQDGTFVTHPNHLWAMKEKTSSVSDENMQKLGKLIVNGKAGIFHYSDGGEKKIAFYNPIPVAGWTLVSVVDENEVFIPANKLLVLMLTIITIIIIFTLMSVYIVLLIVNLKRSHEAREELKTRNIELNATKEQLRIQNIELEEVQKHLLNLDRMKDEFLTKVSHELKTPLHGIIGLAECTRDTLSNQPAMESENNLDLIIKSGVRLANLVDEIADFSTLKNNQVRLNKTSVCIQNITQMIITLEKFLVDNKKVKLENHVSEEIPLVYADNERLMQILHNLIRNAIKFTHEGLVSVSAHLEGDNVLISVRDTGIGIPQSRLKLIFNPFEQGNSQDGKVYSGLGLGLSISKSLLELHNSVLYVVSNPGEGSCFSFSLPRWHGKDNHTEKITFNTTSITSRTQMTATTTVSEYNPLEHFQKEQPGTKKILVVDDEEVNLAVAKNCFYGMNYSVFCIKNGQDALIEIDKNHYDLVLLDMMMPGLNGIEVCREIRKKYSENTLAVIIATVRNCPEDIQIAFMAKVNDYIVKPFHKKELLARVQAQLHSQEVCATERKIYQAEIAALQAQIQPHFLYNTLNTITALCRTNPMKAAEILEELSNYLQGKFRFNSMALIPLEQELELVKSYLAIEQVRFGKRLHSVFCIETDFNPLILPLILQPLVENAVKHGVYPKREGGTVQISIKEDEEGIIIIVADDGVGMTSKKLESLLNDKNMQKVGIGLQNTNKRLQKNYGHGLDIQSSLNKGTTITIKIPNKRGEYFD</sequence>
<dbReference type="EMBL" id="JAPQER010000010">
    <property type="protein sequence ID" value="MCY6485761.1"/>
    <property type="molecule type" value="Genomic_DNA"/>
</dbReference>
<name>A0ABT4D3E8_9CLOT</name>
<evidence type="ECO:0000256" key="11">
    <source>
        <dbReference type="ARBA" id="ARBA00023012"/>
    </source>
</evidence>
<feature type="modified residue" description="4-aspartylphosphate" evidence="14">
    <location>
        <position position="766"/>
    </location>
</feature>
<keyword evidence="11" id="KW-0902">Two-component regulatory system</keyword>
<dbReference type="Pfam" id="PF06580">
    <property type="entry name" value="His_kinase"/>
    <property type="match status" value="1"/>
</dbReference>
<comment type="function">
    <text evidence="13">May play the central regulatory role in sporulation. It may be an element of the effector pathway responsible for the activation of sporulation genes in response to nutritional stress. Spo0A may act in concert with spo0H (a sigma factor) to control the expression of some genes that are critical to the sporulation process.</text>
</comment>
<dbReference type="InterPro" id="IPR033479">
    <property type="entry name" value="dCache_1"/>
</dbReference>
<feature type="transmembrane region" description="Helical" evidence="16">
    <location>
        <begin position="374"/>
        <end position="400"/>
    </location>
</feature>
<evidence type="ECO:0000259" key="17">
    <source>
        <dbReference type="PROSITE" id="PS50109"/>
    </source>
</evidence>
<feature type="transmembrane region" description="Helical" evidence="16">
    <location>
        <begin position="65"/>
        <end position="88"/>
    </location>
</feature>
<evidence type="ECO:0000256" key="6">
    <source>
        <dbReference type="ARBA" id="ARBA00022553"/>
    </source>
</evidence>
<evidence type="ECO:0000256" key="4">
    <source>
        <dbReference type="ARBA" id="ARBA00018672"/>
    </source>
</evidence>
<evidence type="ECO:0000256" key="15">
    <source>
        <dbReference type="SAM" id="Coils"/>
    </source>
</evidence>
<keyword evidence="19" id="KW-0547">Nucleotide-binding</keyword>
<dbReference type="InterPro" id="IPR003594">
    <property type="entry name" value="HATPase_dom"/>
</dbReference>
<dbReference type="InterPro" id="IPR036097">
    <property type="entry name" value="HisK_dim/P_sf"/>
</dbReference>
<comment type="catalytic activity">
    <reaction evidence="1">
        <text>ATP + protein L-histidine = ADP + protein N-phospho-L-histidine.</text>
        <dbReference type="EC" id="2.7.13.3"/>
    </reaction>
</comment>
<dbReference type="PRINTS" id="PR00344">
    <property type="entry name" value="BCTRLSENSOR"/>
</dbReference>
<dbReference type="InterPro" id="IPR010559">
    <property type="entry name" value="Sig_transdc_His_kin_internal"/>
</dbReference>
<dbReference type="PANTHER" id="PTHR43047:SF72">
    <property type="entry name" value="OSMOSENSING HISTIDINE PROTEIN KINASE SLN1"/>
    <property type="match status" value="1"/>
</dbReference>
<feature type="domain" description="Response regulatory" evidence="18">
    <location>
        <begin position="717"/>
        <end position="833"/>
    </location>
</feature>
<keyword evidence="6 14" id="KW-0597">Phosphoprotein</keyword>
<evidence type="ECO:0000256" key="10">
    <source>
        <dbReference type="ARBA" id="ARBA00022989"/>
    </source>
</evidence>
<evidence type="ECO:0000256" key="13">
    <source>
        <dbReference type="ARBA" id="ARBA00024867"/>
    </source>
</evidence>
<dbReference type="Gene3D" id="1.10.287.130">
    <property type="match status" value="1"/>
</dbReference>
<organism evidence="19 20">
    <name type="scientific">Clostridium aestuarii</name>
    <dbReference type="NCBI Taxonomy" id="338193"/>
    <lineage>
        <taxon>Bacteria</taxon>
        <taxon>Bacillati</taxon>
        <taxon>Bacillota</taxon>
        <taxon>Clostridia</taxon>
        <taxon>Eubacteriales</taxon>
        <taxon>Clostridiaceae</taxon>
        <taxon>Clostridium</taxon>
    </lineage>
</organism>
<reference evidence="19" key="1">
    <citation type="submission" date="2022-12" db="EMBL/GenBank/DDBJ databases">
        <authorList>
            <person name="Wang J."/>
        </authorList>
    </citation>
    <scope>NUCLEOTIDE SEQUENCE</scope>
    <source>
        <strain evidence="19">HY-45-18</strain>
    </source>
</reference>